<dbReference type="HOGENOM" id="CLU_091278_0_0_11"/>
<dbReference type="STRING" id="1200352.A606_07710"/>
<dbReference type="EMBL" id="CP003696">
    <property type="protein sequence ID" value="AGP31189.1"/>
    <property type="molecule type" value="Genomic_DNA"/>
</dbReference>
<proteinExistence type="predicted"/>
<gene>
    <name evidence="2" type="ORF">A606_07710</name>
</gene>
<accession>S4XF40</accession>
<sequence>MVAVLDQADTGSRPFRAAASDGNVYWCKYPMSDHGREAVVNEVLASIVGEKIGAPVRPWTILDLDRSLVGTIIGESERIFRLPADPLFGSLALQHCAVSKAVGEVDQDSNYSKFPKLFALWMLCDAGDVQMLYDFDDESAVCSIDHGLWFASFMCLPWSLDLPAGEPLPMLRKRIPEVDWQKAIDAVAKVDMSLLDEFRTAVPPEWGIEDKQLQRLAQFVCDNRDRTIEKLMDYKQRYGMR</sequence>
<dbReference type="InterPro" id="IPR046748">
    <property type="entry name" value="HipA_2"/>
</dbReference>
<dbReference type="AlphaFoldDB" id="S4XF40"/>
<dbReference type="Proteomes" id="UP000014809">
    <property type="component" value="Chromosome"/>
</dbReference>
<feature type="domain" description="HipA-like kinase" evidence="1">
    <location>
        <begin position="4"/>
        <end position="229"/>
    </location>
</feature>
<dbReference type="PATRIC" id="fig|1200352.3.peg.1570"/>
<name>S4XF40_9CORY</name>
<dbReference type="KEGG" id="cter:A606_07710"/>
<protein>
    <recommendedName>
        <fullName evidence="1">HipA-like kinase domain-containing protein</fullName>
    </recommendedName>
</protein>
<reference evidence="2 3" key="1">
    <citation type="submission" date="2012-06" db="EMBL/GenBank/DDBJ databases">
        <title>Complete genome sequence of Corynebacterium terpenotabidum Y-11 (=DSM 44721).</title>
        <authorList>
            <person name="Ruckert C."/>
            <person name="Albersmeier A."/>
            <person name="Al-Dilaimi A."/>
            <person name="Szczepanowski R."/>
            <person name="Kalinowski J."/>
        </authorList>
    </citation>
    <scope>NUCLEOTIDE SEQUENCE [LARGE SCALE GENOMIC DNA]</scope>
    <source>
        <strain evidence="2 3">Y-11</strain>
    </source>
</reference>
<evidence type="ECO:0000313" key="3">
    <source>
        <dbReference type="Proteomes" id="UP000014809"/>
    </source>
</evidence>
<evidence type="ECO:0000313" key="2">
    <source>
        <dbReference type="EMBL" id="AGP31189.1"/>
    </source>
</evidence>
<dbReference type="Pfam" id="PF20613">
    <property type="entry name" value="HipA_2"/>
    <property type="match status" value="1"/>
</dbReference>
<evidence type="ECO:0000259" key="1">
    <source>
        <dbReference type="Pfam" id="PF20613"/>
    </source>
</evidence>
<organism evidence="2 3">
    <name type="scientific">Corynebacterium terpenotabidum Y-11</name>
    <dbReference type="NCBI Taxonomy" id="1200352"/>
    <lineage>
        <taxon>Bacteria</taxon>
        <taxon>Bacillati</taxon>
        <taxon>Actinomycetota</taxon>
        <taxon>Actinomycetes</taxon>
        <taxon>Mycobacteriales</taxon>
        <taxon>Corynebacteriaceae</taxon>
        <taxon>Corynebacterium</taxon>
    </lineage>
</organism>
<dbReference type="eggNOG" id="ENOG5030JC8">
    <property type="taxonomic scope" value="Bacteria"/>
</dbReference>
<keyword evidence="3" id="KW-1185">Reference proteome</keyword>